<dbReference type="Proteomes" id="UP000734854">
    <property type="component" value="Unassembled WGS sequence"/>
</dbReference>
<keyword evidence="3" id="KW-1185">Reference proteome</keyword>
<feature type="region of interest" description="Disordered" evidence="1">
    <location>
        <begin position="194"/>
        <end position="218"/>
    </location>
</feature>
<evidence type="ECO:0000256" key="1">
    <source>
        <dbReference type="SAM" id="MobiDB-lite"/>
    </source>
</evidence>
<evidence type="ECO:0000313" key="3">
    <source>
        <dbReference type="Proteomes" id="UP000734854"/>
    </source>
</evidence>
<gene>
    <name evidence="2" type="ORF">ZIOFF_012014</name>
</gene>
<dbReference type="PANTHER" id="PTHR34802">
    <property type="entry name" value="CHORISMATE SYNTHASE"/>
    <property type="match status" value="1"/>
</dbReference>
<reference evidence="2 3" key="1">
    <citation type="submission" date="2020-08" db="EMBL/GenBank/DDBJ databases">
        <title>Plant Genome Project.</title>
        <authorList>
            <person name="Zhang R.-G."/>
        </authorList>
    </citation>
    <scope>NUCLEOTIDE SEQUENCE [LARGE SCALE GENOMIC DNA]</scope>
    <source>
        <tissue evidence="2">Rhizome</tissue>
    </source>
</reference>
<feature type="compositionally biased region" description="Low complexity" evidence="1">
    <location>
        <begin position="846"/>
        <end position="856"/>
    </location>
</feature>
<comment type="caution">
    <text evidence="2">The sequence shown here is derived from an EMBL/GenBank/DDBJ whole genome shotgun (WGS) entry which is preliminary data.</text>
</comment>
<protein>
    <submittedName>
        <fullName evidence="2">Uncharacterized protein</fullName>
    </submittedName>
</protein>
<organism evidence="2 3">
    <name type="scientific">Zingiber officinale</name>
    <name type="common">Ginger</name>
    <name type="synonym">Amomum zingiber</name>
    <dbReference type="NCBI Taxonomy" id="94328"/>
    <lineage>
        <taxon>Eukaryota</taxon>
        <taxon>Viridiplantae</taxon>
        <taxon>Streptophyta</taxon>
        <taxon>Embryophyta</taxon>
        <taxon>Tracheophyta</taxon>
        <taxon>Spermatophyta</taxon>
        <taxon>Magnoliopsida</taxon>
        <taxon>Liliopsida</taxon>
        <taxon>Zingiberales</taxon>
        <taxon>Zingiberaceae</taxon>
        <taxon>Zingiber</taxon>
    </lineage>
</organism>
<proteinExistence type="predicted"/>
<dbReference type="AlphaFoldDB" id="A0A8J5HS15"/>
<feature type="region of interest" description="Disordered" evidence="1">
    <location>
        <begin position="840"/>
        <end position="872"/>
    </location>
</feature>
<dbReference type="EMBL" id="JACMSC010000003">
    <property type="protein sequence ID" value="KAG6529800.1"/>
    <property type="molecule type" value="Genomic_DNA"/>
</dbReference>
<evidence type="ECO:0000313" key="2">
    <source>
        <dbReference type="EMBL" id="KAG6529800.1"/>
    </source>
</evidence>
<accession>A0A8J5HS15</accession>
<dbReference type="PANTHER" id="PTHR34802:SF1">
    <property type="entry name" value="CHORISMATE SYNTHASE"/>
    <property type="match status" value="1"/>
</dbReference>
<name>A0A8J5HS15_ZINOF</name>
<feature type="compositionally biased region" description="Polar residues" evidence="1">
    <location>
        <begin position="201"/>
        <end position="214"/>
    </location>
</feature>
<sequence>MSSTHATPASLLSLPPADLGLDSAQRTANLLLGMAFAHATHADLPNNYKCVGTQSRHYAQHAEHDGLLATGTYQRPSGSEEPVMEKSRVANQFQLNKTPESYQPQQPYKALHFQGKDSKDLCNDETFGTNGYSNEVRTEEWRRRESFELIRKEQQKALQEKQKQIPDNHKQNLDAGIVSLLDSSADKKNIFGKADEEEVPSKSQIESSRVSTHTPLPRPLVPPGFATMPLDKVLPAQSLSFALEAPITDTVSSEHLDSIHDDQEKFHSLDIISDDSVKKIVGNFSSKTSALENVNMVQGGVIKNNVSDMEKIEFEGTNSFVDNSVSILERLLGGSLHTSSSSATSAAGFNMDEEPWTPSLSESSKFSSWSVEENKLSEDLSSKNLLSLITNKGKVGSSTSIVSHDKLFNHLEPGSITCNNARHKFDASPTTALMVEVAEQFHQIDKPDQNHVVLTCEELEQSILADLEGRSNLQHVVHRPGIVTDENMKHLKSDIDDEASQHLLSLLRKEAKKEKEMPFGTGVDVEFLDKLSLTDKSFPSYLAIPDKNTAEIIFSSEKSMILEALFGANFMNELLFAQAPVSTRRAVIDDETNIDALLSSVGLPFPKSDASFCSRSGNCQLKKFVRQIDIAPLSKAGLEEKNLEFHLPDEDSLIIESDILEPVISDHLPFVDTSKNKELVSKINVEHLKDKLLTGIPKGDIRISVLDATLQRPHNLDRACALKHHCQGMKASHTINYTRTLHPLLQHLSNRNQQIKHIGSQQNLNVPQNLPENVVPRNVSNHAIGPTSYDMMSQQMSIPRNFQYQLPLPGFARGIQLPCQIIFLQRYLPKTNKVDNIPLQQQQPTGSSSGIGIPGAVAGGGGNHPEAFQRHPCPAAAGHIPSLYGPEFRYR</sequence>